<dbReference type="AlphaFoldDB" id="A0A7W6HB83"/>
<feature type="transmembrane region" description="Helical" evidence="1">
    <location>
        <begin position="12"/>
        <end position="39"/>
    </location>
</feature>
<keyword evidence="1" id="KW-0472">Membrane</keyword>
<protein>
    <submittedName>
        <fullName evidence="3">Flp pilus assembly protein TadG</fullName>
    </submittedName>
</protein>
<name>A0A7W6HB83_9HYPH</name>
<evidence type="ECO:0000313" key="4">
    <source>
        <dbReference type="Proteomes" id="UP000588647"/>
    </source>
</evidence>
<evidence type="ECO:0000259" key="2">
    <source>
        <dbReference type="Pfam" id="PF07811"/>
    </source>
</evidence>
<dbReference type="Pfam" id="PF07811">
    <property type="entry name" value="TadE"/>
    <property type="match status" value="1"/>
</dbReference>
<comment type="caution">
    <text evidence="3">The sequence shown here is derived from an EMBL/GenBank/DDBJ whole genome shotgun (WGS) entry which is preliminary data.</text>
</comment>
<accession>A0A7W6HB83</accession>
<keyword evidence="1" id="KW-1133">Transmembrane helix</keyword>
<gene>
    <name evidence="3" type="ORF">GGR03_000929</name>
</gene>
<evidence type="ECO:0000313" key="3">
    <source>
        <dbReference type="EMBL" id="MBB4001882.1"/>
    </source>
</evidence>
<dbReference type="EMBL" id="JACIEM010000001">
    <property type="protein sequence ID" value="MBB4001882.1"/>
    <property type="molecule type" value="Genomic_DNA"/>
</dbReference>
<reference evidence="3 4" key="1">
    <citation type="submission" date="2020-08" db="EMBL/GenBank/DDBJ databases">
        <title>Genomic Encyclopedia of Type Strains, Phase IV (KMG-IV): sequencing the most valuable type-strain genomes for metagenomic binning, comparative biology and taxonomic classification.</title>
        <authorList>
            <person name="Goeker M."/>
        </authorList>
    </citation>
    <scope>NUCLEOTIDE SEQUENCE [LARGE SCALE GENOMIC DNA]</scope>
    <source>
        <strain evidence="3 4">DSM 103570</strain>
    </source>
</reference>
<organism evidence="3 4">
    <name type="scientific">Aurantimonas endophytica</name>
    <dbReference type="NCBI Taxonomy" id="1522175"/>
    <lineage>
        <taxon>Bacteria</taxon>
        <taxon>Pseudomonadati</taxon>
        <taxon>Pseudomonadota</taxon>
        <taxon>Alphaproteobacteria</taxon>
        <taxon>Hyphomicrobiales</taxon>
        <taxon>Aurantimonadaceae</taxon>
        <taxon>Aurantimonas</taxon>
    </lineage>
</organism>
<dbReference type="InterPro" id="IPR012495">
    <property type="entry name" value="TadE-like_dom"/>
</dbReference>
<proteinExistence type="predicted"/>
<keyword evidence="4" id="KW-1185">Reference proteome</keyword>
<evidence type="ECO:0000256" key="1">
    <source>
        <dbReference type="SAM" id="Phobius"/>
    </source>
</evidence>
<dbReference type="RefSeq" id="WP_183206354.1">
    <property type="nucleotide sequence ID" value="NZ_JAAAMM010000001.1"/>
</dbReference>
<dbReference type="Proteomes" id="UP000588647">
    <property type="component" value="Unassembled WGS sequence"/>
</dbReference>
<keyword evidence="1" id="KW-0812">Transmembrane</keyword>
<sequence>MRDRSGVAAVEFAFVGLPLFALIFAIIESAGISAIGVLLNTAVDGVARQVLTGQIQKADISEEDFRERLCEQVDFVLACEKLKIDLRTFPTYKAIPVNAPMQLKQIDDSEFCFDPGGASSITVLRVFYEWPWSAAFLSNLATDTDGNAVIFAMSAFMNEPFGDLASSKTTC</sequence>
<feature type="domain" description="TadE-like" evidence="2">
    <location>
        <begin position="6"/>
        <end position="48"/>
    </location>
</feature>